<keyword evidence="2" id="KW-1185">Reference proteome</keyword>
<proteinExistence type="predicted"/>
<organism evidence="1 2">
    <name type="scientific">Brevundimonas alba</name>
    <dbReference type="NCBI Taxonomy" id="74314"/>
    <lineage>
        <taxon>Bacteria</taxon>
        <taxon>Pseudomonadati</taxon>
        <taxon>Pseudomonadota</taxon>
        <taxon>Alphaproteobacteria</taxon>
        <taxon>Caulobacterales</taxon>
        <taxon>Caulobacteraceae</taxon>
        <taxon>Brevundimonas</taxon>
    </lineage>
</organism>
<name>A0A7X5YMB4_9CAUL</name>
<evidence type="ECO:0000313" key="1">
    <source>
        <dbReference type="EMBL" id="NJC42566.1"/>
    </source>
</evidence>
<evidence type="ECO:0000313" key="2">
    <source>
        <dbReference type="Proteomes" id="UP000587415"/>
    </source>
</evidence>
<sequence>MLRYANNTTTTLTYGAPAPLESAAKAANGPQVIPTVFVDDGFVLPAIVDDQPLVLPGAEAFKFADDPLVLPGAEDPGPLFVGLEARLESHLPFVGDWMIALDPDGRLAGLPAYRENGWF</sequence>
<dbReference type="EMBL" id="JAATJM010000002">
    <property type="protein sequence ID" value="NJC42566.1"/>
    <property type="molecule type" value="Genomic_DNA"/>
</dbReference>
<comment type="caution">
    <text evidence="1">The sequence shown here is derived from an EMBL/GenBank/DDBJ whole genome shotgun (WGS) entry which is preliminary data.</text>
</comment>
<gene>
    <name evidence="1" type="ORF">GGQ87_002861</name>
</gene>
<dbReference type="Proteomes" id="UP000587415">
    <property type="component" value="Unassembled WGS sequence"/>
</dbReference>
<protein>
    <submittedName>
        <fullName evidence="1">Uncharacterized protein</fullName>
    </submittedName>
</protein>
<reference evidence="1 2" key="1">
    <citation type="submission" date="2020-03" db="EMBL/GenBank/DDBJ databases">
        <title>Genomic Encyclopedia of Type Strains, Phase IV (KMG-IV): sequencing the most valuable type-strain genomes for metagenomic binning, comparative biology and taxonomic classification.</title>
        <authorList>
            <person name="Goeker M."/>
        </authorList>
    </citation>
    <scope>NUCLEOTIDE SEQUENCE [LARGE SCALE GENOMIC DNA]</scope>
    <source>
        <strain evidence="1 2">DSM 4736</strain>
    </source>
</reference>
<dbReference type="RefSeq" id="WP_168048868.1">
    <property type="nucleotide sequence ID" value="NZ_JAATJM010000002.1"/>
</dbReference>
<accession>A0A7X5YMB4</accession>
<dbReference type="AlphaFoldDB" id="A0A7X5YMB4"/>